<accession>A0A7V2WT66</accession>
<name>A0A7V2WT66_9BACT</name>
<dbReference type="PANTHER" id="PTHR15629">
    <property type="entry name" value="SH3YL1 PROTEIN"/>
    <property type="match status" value="1"/>
</dbReference>
<sequence length="63" mass="7206">SYSRSKGFFAGISLEGAYIGQDYRADEHFWGRPYTPREILEGQVETIPPGAQRVLRFLTKLTQ</sequence>
<feature type="domain" description="Ysc84 actin-binding" evidence="1">
    <location>
        <begin position="1"/>
        <end position="60"/>
    </location>
</feature>
<dbReference type="InterPro" id="IPR007461">
    <property type="entry name" value="Ysc84_actin-binding"/>
</dbReference>
<dbReference type="Pfam" id="PF04366">
    <property type="entry name" value="Ysc84"/>
    <property type="match status" value="1"/>
</dbReference>
<dbReference type="PANTHER" id="PTHR15629:SF2">
    <property type="entry name" value="SH3 DOMAIN-CONTAINING YSC84-LIKE PROTEIN 1"/>
    <property type="match status" value="1"/>
</dbReference>
<proteinExistence type="predicted"/>
<protein>
    <recommendedName>
        <fullName evidence="1">Ysc84 actin-binding domain-containing protein</fullName>
    </recommendedName>
</protein>
<gene>
    <name evidence="2" type="ORF">ENJ63_03905</name>
</gene>
<feature type="non-terminal residue" evidence="2">
    <location>
        <position position="1"/>
    </location>
</feature>
<dbReference type="GO" id="GO:0035091">
    <property type="term" value="F:phosphatidylinositol binding"/>
    <property type="evidence" value="ECO:0007669"/>
    <property type="project" value="TreeGrafter"/>
</dbReference>
<dbReference type="EMBL" id="DRND01000308">
    <property type="protein sequence ID" value="HFC47006.1"/>
    <property type="molecule type" value="Genomic_DNA"/>
</dbReference>
<organism evidence="2">
    <name type="scientific">Dissulfuribacter thermophilus</name>
    <dbReference type="NCBI Taxonomy" id="1156395"/>
    <lineage>
        <taxon>Bacteria</taxon>
        <taxon>Pseudomonadati</taxon>
        <taxon>Thermodesulfobacteriota</taxon>
        <taxon>Dissulfuribacteria</taxon>
        <taxon>Dissulfuribacterales</taxon>
        <taxon>Dissulfuribacteraceae</taxon>
        <taxon>Dissulfuribacter</taxon>
    </lineage>
</organism>
<reference evidence="2" key="1">
    <citation type="journal article" date="2020" name="mSystems">
        <title>Genome- and Community-Level Interaction Insights into Carbon Utilization and Element Cycling Functions of Hydrothermarchaeota in Hydrothermal Sediment.</title>
        <authorList>
            <person name="Zhou Z."/>
            <person name="Liu Y."/>
            <person name="Xu W."/>
            <person name="Pan J."/>
            <person name="Luo Z.H."/>
            <person name="Li M."/>
        </authorList>
    </citation>
    <scope>NUCLEOTIDE SEQUENCE [LARGE SCALE GENOMIC DNA]</scope>
    <source>
        <strain evidence="2">HyVt-503</strain>
    </source>
</reference>
<evidence type="ECO:0000313" key="2">
    <source>
        <dbReference type="EMBL" id="HFC47006.1"/>
    </source>
</evidence>
<dbReference type="AlphaFoldDB" id="A0A7V2WT66"/>
<dbReference type="Proteomes" id="UP000885797">
    <property type="component" value="Unassembled WGS sequence"/>
</dbReference>
<comment type="caution">
    <text evidence="2">The sequence shown here is derived from an EMBL/GenBank/DDBJ whole genome shotgun (WGS) entry which is preliminary data.</text>
</comment>
<evidence type="ECO:0000259" key="1">
    <source>
        <dbReference type="Pfam" id="PF04366"/>
    </source>
</evidence>
<dbReference type="InterPro" id="IPR051702">
    <property type="entry name" value="SH3_domain_YSC84-like"/>
</dbReference>